<dbReference type="PANTHER" id="PTHR46865">
    <property type="entry name" value="OXIDOREDUCTASE-RELATED"/>
    <property type="match status" value="1"/>
</dbReference>
<dbReference type="Proteomes" id="UP000186096">
    <property type="component" value="Unassembled WGS sequence"/>
</dbReference>
<evidence type="ECO:0000313" key="3">
    <source>
        <dbReference type="Proteomes" id="UP000186096"/>
    </source>
</evidence>
<reference evidence="3" key="1">
    <citation type="submission" date="2017-01" db="EMBL/GenBank/DDBJ databases">
        <authorList>
            <person name="Varghese N."/>
            <person name="Submissions S."/>
        </authorList>
    </citation>
    <scope>NUCLEOTIDE SEQUENCE [LARGE SCALE GENOMIC DNA]</scope>
    <source>
        <strain evidence="3">ATCC 12950</strain>
    </source>
</reference>
<dbReference type="STRING" id="58117.SAMN05421833_12096"/>
<evidence type="ECO:0000313" key="2">
    <source>
        <dbReference type="EMBL" id="SIR94708.1"/>
    </source>
</evidence>
<organism evidence="2 3">
    <name type="scientific">Microbispora rosea</name>
    <dbReference type="NCBI Taxonomy" id="58117"/>
    <lineage>
        <taxon>Bacteria</taxon>
        <taxon>Bacillati</taxon>
        <taxon>Actinomycetota</taxon>
        <taxon>Actinomycetes</taxon>
        <taxon>Streptosporangiales</taxon>
        <taxon>Streptosporangiaceae</taxon>
        <taxon>Microbispora</taxon>
    </lineage>
</organism>
<dbReference type="InterPro" id="IPR051704">
    <property type="entry name" value="FAD_aromatic-hydroxylase"/>
</dbReference>
<dbReference type="AlphaFoldDB" id="A0A1N7F2Y3"/>
<dbReference type="RefSeq" id="WP_204053711.1">
    <property type="nucleotide sequence ID" value="NZ_FTNI01000020.1"/>
</dbReference>
<feature type="region of interest" description="Disordered" evidence="1">
    <location>
        <begin position="94"/>
        <end position="155"/>
    </location>
</feature>
<name>A0A1N7F2Y3_9ACTN</name>
<dbReference type="PANTHER" id="PTHR46865:SF2">
    <property type="entry name" value="MONOOXYGENASE"/>
    <property type="match status" value="1"/>
</dbReference>
<dbReference type="EMBL" id="FTNI01000020">
    <property type="protein sequence ID" value="SIR94708.1"/>
    <property type="molecule type" value="Genomic_DNA"/>
</dbReference>
<protein>
    <submittedName>
        <fullName evidence="2">Uncharacterized protein</fullName>
    </submittedName>
</protein>
<feature type="compositionally biased region" description="Basic and acidic residues" evidence="1">
    <location>
        <begin position="134"/>
        <end position="148"/>
    </location>
</feature>
<gene>
    <name evidence="2" type="ORF">SAMN05421833_12096</name>
</gene>
<accession>A0A1N7F2Y3</accession>
<sequence length="185" mass="20169">MSVLRRMGVLDEIRRLRTDPGPWRLVDARGDQVVGLPVEFAGGEVEILRGDLARVLYDLTGDDVKYVFGDSIASMTETPDGVEVTFRVPRVRADDQGVRQGVPAGRGQRGLVPRPGDAGRDPAAQSGLPGAHRRAADRDARQAEHQGGHLDNSQGLCGLKCGNADYRTGIRLARPFPGKHFPRRR</sequence>
<dbReference type="Gene3D" id="3.50.50.60">
    <property type="entry name" value="FAD/NAD(P)-binding domain"/>
    <property type="match status" value="1"/>
</dbReference>
<dbReference type="InterPro" id="IPR036188">
    <property type="entry name" value="FAD/NAD-bd_sf"/>
</dbReference>
<evidence type="ECO:0000256" key="1">
    <source>
        <dbReference type="SAM" id="MobiDB-lite"/>
    </source>
</evidence>
<keyword evidence="3" id="KW-1185">Reference proteome</keyword>
<dbReference type="SUPFAM" id="SSF51905">
    <property type="entry name" value="FAD/NAD(P)-binding domain"/>
    <property type="match status" value="1"/>
</dbReference>
<proteinExistence type="predicted"/>